<sequence>MSMESQSTGGGVRYTLNHTGGSRIERNTGGFTKKKRNYDYEIDKLRKDNQLLKESLKEKENKIQELRNALDEITRMSASELAAKERSLVKKDRAHLQLKRQLDSAKAEHVRTKEASQGKLELLQRERKEMVRALHSIASQCTKARTLVEPVYGREEVFPKKVEPWLSLTYDSDYVPSPKRTGRSTLGSTGGRHAHRPGLSSKALPFQGAGVPLVAELLSLVEQTCTKYAEQSKAVAGYKSSVRELKQELKEAREESGDLSEMVDIVVDEVREGSVQRDLDGLPPEPETSGCSNQVKLKLVHKQLKAFNALDAEVSEKCRTFETQALELEFYAKLHGKLVKQAVYDSLNATGNGLELSPNKSPRKGSEKQQ</sequence>
<name>A0A5B8MJD0_9CHLO</name>
<feature type="region of interest" description="Disordered" evidence="2">
    <location>
        <begin position="1"/>
        <end position="35"/>
    </location>
</feature>
<accession>A0A5B8MJD0</accession>
<dbReference type="AlphaFoldDB" id="A0A5B8MJD0"/>
<dbReference type="EMBL" id="CP031035">
    <property type="protein sequence ID" value="QDZ19452.1"/>
    <property type="molecule type" value="Genomic_DNA"/>
</dbReference>
<keyword evidence="1" id="KW-0175">Coiled coil</keyword>
<feature type="coiled-coil region" evidence="1">
    <location>
        <begin position="35"/>
        <end position="133"/>
    </location>
</feature>
<feature type="region of interest" description="Disordered" evidence="2">
    <location>
        <begin position="350"/>
        <end position="370"/>
    </location>
</feature>
<evidence type="ECO:0000313" key="4">
    <source>
        <dbReference type="Proteomes" id="UP000316726"/>
    </source>
</evidence>
<reference evidence="3 4" key="1">
    <citation type="submission" date="2018-07" db="EMBL/GenBank/DDBJ databases">
        <title>The complete nuclear genome of the prasinophyte Chloropicon primus (CCMP1205).</title>
        <authorList>
            <person name="Pombert J.-F."/>
            <person name="Otis C."/>
            <person name="Turmel M."/>
            <person name="Lemieux C."/>
        </authorList>
    </citation>
    <scope>NUCLEOTIDE SEQUENCE [LARGE SCALE GENOMIC DNA]</scope>
    <source>
        <strain evidence="3 4">CCMP1205</strain>
    </source>
</reference>
<gene>
    <name evidence="3" type="ORF">A3770_02p19700</name>
</gene>
<proteinExistence type="predicted"/>
<feature type="region of interest" description="Disordered" evidence="2">
    <location>
        <begin position="177"/>
        <end position="197"/>
    </location>
</feature>
<protein>
    <submittedName>
        <fullName evidence="3">Uncharacterized protein</fullName>
    </submittedName>
</protein>
<evidence type="ECO:0000313" key="3">
    <source>
        <dbReference type="EMBL" id="QDZ19452.1"/>
    </source>
</evidence>
<dbReference type="Proteomes" id="UP000316726">
    <property type="component" value="Chromosome 2"/>
</dbReference>
<keyword evidence="4" id="KW-1185">Reference proteome</keyword>
<feature type="coiled-coil region" evidence="1">
    <location>
        <begin position="235"/>
        <end position="262"/>
    </location>
</feature>
<organism evidence="3 4">
    <name type="scientific">Chloropicon primus</name>
    <dbReference type="NCBI Taxonomy" id="1764295"/>
    <lineage>
        <taxon>Eukaryota</taxon>
        <taxon>Viridiplantae</taxon>
        <taxon>Chlorophyta</taxon>
        <taxon>Chloropicophyceae</taxon>
        <taxon>Chloropicales</taxon>
        <taxon>Chloropicaceae</taxon>
        <taxon>Chloropicon</taxon>
    </lineage>
</organism>
<evidence type="ECO:0000256" key="2">
    <source>
        <dbReference type="SAM" id="MobiDB-lite"/>
    </source>
</evidence>
<evidence type="ECO:0000256" key="1">
    <source>
        <dbReference type="SAM" id="Coils"/>
    </source>
</evidence>